<feature type="region of interest" description="Disordered" evidence="1">
    <location>
        <begin position="256"/>
        <end position="275"/>
    </location>
</feature>
<feature type="transmembrane region" description="Helical" evidence="2">
    <location>
        <begin position="186"/>
        <end position="205"/>
    </location>
</feature>
<feature type="transmembrane region" description="Helical" evidence="2">
    <location>
        <begin position="217"/>
        <end position="240"/>
    </location>
</feature>
<evidence type="ECO:0000256" key="2">
    <source>
        <dbReference type="SAM" id="Phobius"/>
    </source>
</evidence>
<evidence type="ECO:0000313" key="4">
    <source>
        <dbReference type="EMBL" id="KAF1958965.1"/>
    </source>
</evidence>
<feature type="transmembrane region" description="Helical" evidence="2">
    <location>
        <begin position="107"/>
        <end position="129"/>
    </location>
</feature>
<sequence length="310" mass="35396">MAMPPNPPRMADTVPDELEKRTSPLLLRILIGCLTAPYRRTFKLYTWHPLRKIRYAGSDRRALIALVRDFEADKYAELQSVQVAASFCGGATLGTISWTRDPNANTLWVAEALWLCSLVCSIWAVIMSIQTKSILDDLPDKDELNEELLESEVKRMVRTVSRCKRRPGISHWAMVFIWQFPSMTMSYAWTTFIAGLTVYICNPFIRHEPWGNKHLIAIVYFIVGSIGLVTYILSSVFVYVGEKDFELSVARTRANSTQAEDARPKTRRQPCSSNGETADDLVQLVRARSLPSGPRREANRSRRWKRQLLI</sequence>
<dbReference type="Proteomes" id="UP000800035">
    <property type="component" value="Unassembled WGS sequence"/>
</dbReference>
<dbReference type="OrthoDB" id="630895at2759"/>
<dbReference type="AlphaFoldDB" id="A0A6A5U295"/>
<keyword evidence="2" id="KW-0812">Transmembrane</keyword>
<keyword evidence="2" id="KW-1133">Transmembrane helix</keyword>
<evidence type="ECO:0000313" key="5">
    <source>
        <dbReference type="Proteomes" id="UP000800035"/>
    </source>
</evidence>
<proteinExistence type="predicted"/>
<feature type="domain" description="DUF6535" evidence="3">
    <location>
        <begin position="101"/>
        <end position="200"/>
    </location>
</feature>
<organism evidence="4 5">
    <name type="scientific">Byssothecium circinans</name>
    <dbReference type="NCBI Taxonomy" id="147558"/>
    <lineage>
        <taxon>Eukaryota</taxon>
        <taxon>Fungi</taxon>
        <taxon>Dikarya</taxon>
        <taxon>Ascomycota</taxon>
        <taxon>Pezizomycotina</taxon>
        <taxon>Dothideomycetes</taxon>
        <taxon>Pleosporomycetidae</taxon>
        <taxon>Pleosporales</taxon>
        <taxon>Massarineae</taxon>
        <taxon>Massarinaceae</taxon>
        <taxon>Byssothecium</taxon>
    </lineage>
</organism>
<protein>
    <recommendedName>
        <fullName evidence="3">DUF6535 domain-containing protein</fullName>
    </recommendedName>
</protein>
<gene>
    <name evidence="4" type="ORF">CC80DRAFT_591837</name>
</gene>
<keyword evidence="5" id="KW-1185">Reference proteome</keyword>
<dbReference type="Pfam" id="PF20153">
    <property type="entry name" value="DUF6535"/>
    <property type="match status" value="1"/>
</dbReference>
<evidence type="ECO:0000259" key="3">
    <source>
        <dbReference type="Pfam" id="PF20153"/>
    </source>
</evidence>
<accession>A0A6A5U295</accession>
<reference evidence="4" key="1">
    <citation type="journal article" date="2020" name="Stud. Mycol.">
        <title>101 Dothideomycetes genomes: a test case for predicting lifestyles and emergence of pathogens.</title>
        <authorList>
            <person name="Haridas S."/>
            <person name="Albert R."/>
            <person name="Binder M."/>
            <person name="Bloem J."/>
            <person name="Labutti K."/>
            <person name="Salamov A."/>
            <person name="Andreopoulos B."/>
            <person name="Baker S."/>
            <person name="Barry K."/>
            <person name="Bills G."/>
            <person name="Bluhm B."/>
            <person name="Cannon C."/>
            <person name="Castanera R."/>
            <person name="Culley D."/>
            <person name="Daum C."/>
            <person name="Ezra D."/>
            <person name="Gonzalez J."/>
            <person name="Henrissat B."/>
            <person name="Kuo A."/>
            <person name="Liang C."/>
            <person name="Lipzen A."/>
            <person name="Lutzoni F."/>
            <person name="Magnuson J."/>
            <person name="Mondo S."/>
            <person name="Nolan M."/>
            <person name="Ohm R."/>
            <person name="Pangilinan J."/>
            <person name="Park H.-J."/>
            <person name="Ramirez L."/>
            <person name="Alfaro M."/>
            <person name="Sun H."/>
            <person name="Tritt A."/>
            <person name="Yoshinaga Y."/>
            <person name="Zwiers L.-H."/>
            <person name="Turgeon B."/>
            <person name="Goodwin S."/>
            <person name="Spatafora J."/>
            <person name="Crous P."/>
            <person name="Grigoriev I."/>
        </authorList>
    </citation>
    <scope>NUCLEOTIDE SEQUENCE</scope>
    <source>
        <strain evidence="4">CBS 675.92</strain>
    </source>
</reference>
<name>A0A6A5U295_9PLEO</name>
<keyword evidence="2" id="KW-0472">Membrane</keyword>
<evidence type="ECO:0000256" key="1">
    <source>
        <dbReference type="SAM" id="MobiDB-lite"/>
    </source>
</evidence>
<dbReference type="EMBL" id="ML976986">
    <property type="protein sequence ID" value="KAF1958965.1"/>
    <property type="molecule type" value="Genomic_DNA"/>
</dbReference>
<dbReference type="InterPro" id="IPR045338">
    <property type="entry name" value="DUF6535"/>
</dbReference>